<feature type="domain" description="Terminase large subunit-like endonuclease" evidence="2">
    <location>
        <begin position="256"/>
        <end position="541"/>
    </location>
</feature>
<dbReference type="PANTHER" id="PTHR41287:SF1">
    <property type="entry name" value="PROTEIN YMFN"/>
    <property type="match status" value="1"/>
</dbReference>
<dbReference type="GO" id="GO:0004519">
    <property type="term" value="F:endonuclease activity"/>
    <property type="evidence" value="ECO:0007669"/>
    <property type="project" value="InterPro"/>
</dbReference>
<dbReference type="PANTHER" id="PTHR41287">
    <property type="match status" value="1"/>
</dbReference>
<sequence>MRAWTTACPDWEERIVRGQALVPLEPIFPEQAEDALDVFGNLRMVDADGSPLMGETCRNWVLDVVAALFGAYDAEAGRRLITNYFLMVSKKNGKSTIAAGIMLTALILNTRPSGEFLILAPTKEAADNAFKPIRDMIDADEDLQARFHVQEYSRIVTDNLNKANLKVVAADSATVTGKKATGVFIDELWEFGKQAKSAKMLVEATGGLASRPEGFVFYCTTQSDEPPAGVFKAKLDYARKVRNGEIEDRRFLPVIYEFPKEMIERNEHRDLANAHVTNPNWGLSVDQQVIEQKYQEAEAEGESAVRGFLAKHLNVEIGLDLRSDRWAGSDHWEAAAEKGMTLESLLERSEVATVGIDGGGLDDLLGLTVIGREALTRRWLHWSHAWAHKIVFERRKDIASVLVDFERAGDLTVVDRPGDDVQQVADIICDIRDRGLLPQKLAIGVDAAGIGDIVGELTTEDRGIVMEQIVAIAQGWKLNGAIKTTERKVAGGELVHCGSALMNWCVGNARVVPQGNAITITKQASGSAKIDPLMSTFDAVSLMALNPEGCGGMDNFMAGIRDPLIA</sequence>
<dbReference type="InterPro" id="IPR005021">
    <property type="entry name" value="Terminase_largesu-like"/>
</dbReference>
<dbReference type="EMBL" id="CABVHG010000007">
    <property type="protein sequence ID" value="VVM66503.1"/>
    <property type="molecule type" value="Genomic_DNA"/>
</dbReference>
<feature type="domain" description="Terminase large subunit-like ATPase" evidence="1">
    <location>
        <begin position="63"/>
        <end position="195"/>
    </location>
</feature>
<dbReference type="Pfam" id="PF20441">
    <property type="entry name" value="TerL_nuclease"/>
    <property type="match status" value="1"/>
</dbReference>
<dbReference type="EMBL" id="OZ024668">
    <property type="protein sequence ID" value="CAK9889198.1"/>
    <property type="molecule type" value="Genomic_DNA"/>
</dbReference>
<dbReference type="InterPro" id="IPR046462">
    <property type="entry name" value="TerL_nuclease"/>
</dbReference>
<dbReference type="Pfam" id="PF03354">
    <property type="entry name" value="TerL_ATPase"/>
    <property type="match status" value="1"/>
</dbReference>
<name>A0A5E6RI47_PSEFL</name>
<evidence type="ECO:0008006" key="6">
    <source>
        <dbReference type="Google" id="ProtNLM"/>
    </source>
</evidence>
<dbReference type="Proteomes" id="UP000326595">
    <property type="component" value="Chromosome"/>
</dbReference>
<dbReference type="RefSeq" id="WP_150776823.1">
    <property type="nucleotide sequence ID" value="NZ_OZ024668.1"/>
</dbReference>
<dbReference type="AlphaFoldDB" id="A0A5E6RI47"/>
<evidence type="ECO:0000313" key="3">
    <source>
        <dbReference type="EMBL" id="CAK9889198.1"/>
    </source>
</evidence>
<evidence type="ECO:0000313" key="5">
    <source>
        <dbReference type="Proteomes" id="UP000326595"/>
    </source>
</evidence>
<gene>
    <name evidence="4" type="ORF">PS652_01552</name>
    <name evidence="3" type="ORF">PS652_02027</name>
</gene>
<dbReference type="InterPro" id="IPR027417">
    <property type="entry name" value="P-loop_NTPase"/>
</dbReference>
<dbReference type="InterPro" id="IPR046461">
    <property type="entry name" value="TerL_ATPase"/>
</dbReference>
<protein>
    <recommendedName>
        <fullName evidence="6">Terminase</fullName>
    </recommendedName>
</protein>
<evidence type="ECO:0000259" key="2">
    <source>
        <dbReference type="Pfam" id="PF20441"/>
    </source>
</evidence>
<organism evidence="4">
    <name type="scientific">Pseudomonas fluorescens</name>
    <dbReference type="NCBI Taxonomy" id="294"/>
    <lineage>
        <taxon>Bacteria</taxon>
        <taxon>Pseudomonadati</taxon>
        <taxon>Pseudomonadota</taxon>
        <taxon>Gammaproteobacteria</taxon>
        <taxon>Pseudomonadales</taxon>
        <taxon>Pseudomonadaceae</taxon>
        <taxon>Pseudomonas</taxon>
    </lineage>
</organism>
<proteinExistence type="predicted"/>
<reference evidence="3 5" key="2">
    <citation type="submission" date="2024-03" db="EMBL/GenBank/DDBJ databases">
        <authorList>
            <person name="Alaster D. Moffat"/>
            <person name="Govind Chandra"/>
            <person name="Andrew W. Truman"/>
        </authorList>
    </citation>
    <scope>NUCLEOTIDE SEQUENCE [LARGE SCALE GENOMIC DNA]</scope>
    <source>
        <strain evidence="3">PS652</strain>
    </source>
</reference>
<evidence type="ECO:0000259" key="1">
    <source>
        <dbReference type="Pfam" id="PF03354"/>
    </source>
</evidence>
<accession>A0A5E6RI47</accession>
<evidence type="ECO:0000313" key="4">
    <source>
        <dbReference type="EMBL" id="VVM66503.1"/>
    </source>
</evidence>
<reference evidence="4" key="1">
    <citation type="submission" date="2019-09" db="EMBL/GenBank/DDBJ databases">
        <authorList>
            <person name="Chandra G."/>
            <person name="Truman W A."/>
        </authorList>
    </citation>
    <scope>NUCLEOTIDE SEQUENCE [LARGE SCALE GENOMIC DNA]</scope>
    <source>
        <strain evidence="4">PS652</strain>
    </source>
</reference>
<dbReference type="Gene3D" id="3.40.50.300">
    <property type="entry name" value="P-loop containing nucleotide triphosphate hydrolases"/>
    <property type="match status" value="1"/>
</dbReference>